<evidence type="ECO:0000313" key="13">
    <source>
        <dbReference type="Proteomes" id="UP000002009"/>
    </source>
</evidence>
<accession>C1E831</accession>
<evidence type="ECO:0000256" key="6">
    <source>
        <dbReference type="ARBA" id="ARBA00022741"/>
    </source>
</evidence>
<feature type="compositionally biased region" description="Basic and acidic residues" evidence="10">
    <location>
        <begin position="22"/>
        <end position="31"/>
    </location>
</feature>
<keyword evidence="5 9" id="KW-0235">DNA replication</keyword>
<dbReference type="InterPro" id="IPR036420">
    <property type="entry name" value="BRCT_dom_sf"/>
</dbReference>
<dbReference type="InterPro" id="IPR047854">
    <property type="entry name" value="RFC_lid"/>
</dbReference>
<dbReference type="CDD" id="cd17752">
    <property type="entry name" value="BRCT_RFC1"/>
    <property type="match status" value="1"/>
</dbReference>
<dbReference type="InterPro" id="IPR003959">
    <property type="entry name" value="ATPase_AAA_core"/>
</dbReference>
<dbReference type="SUPFAM" id="SSF52540">
    <property type="entry name" value="P-loop containing nucleoside triphosphate hydrolases"/>
    <property type="match status" value="1"/>
</dbReference>
<dbReference type="SMART" id="SM00382">
    <property type="entry name" value="AAA"/>
    <property type="match status" value="1"/>
</dbReference>
<evidence type="ECO:0000256" key="4">
    <source>
        <dbReference type="ARBA" id="ARBA00020401"/>
    </source>
</evidence>
<dbReference type="EMBL" id="CP001327">
    <property type="protein sequence ID" value="ACO64082.1"/>
    <property type="molecule type" value="Genomic_DNA"/>
</dbReference>
<dbReference type="Pfam" id="PF25361">
    <property type="entry name" value="AAA_lid_RFC1"/>
    <property type="match status" value="1"/>
</dbReference>
<dbReference type="GO" id="GO:0005524">
    <property type="term" value="F:ATP binding"/>
    <property type="evidence" value="ECO:0007669"/>
    <property type="project" value="UniProtKB-UniRule"/>
</dbReference>
<feature type="compositionally biased region" description="Basic residues" evidence="10">
    <location>
        <begin position="902"/>
        <end position="917"/>
    </location>
</feature>
<comment type="subcellular location">
    <subcellularLocation>
        <location evidence="1 9">Nucleus</location>
    </subcellularLocation>
</comment>
<dbReference type="FunFam" id="3.40.50.10190:FF:000001">
    <property type="entry name" value="Replication factor C subunit 1"/>
    <property type="match status" value="1"/>
</dbReference>
<dbReference type="SUPFAM" id="SSF52113">
    <property type="entry name" value="BRCT domain"/>
    <property type="match status" value="1"/>
</dbReference>
<dbReference type="GO" id="GO:0003689">
    <property type="term" value="F:DNA clamp loader activity"/>
    <property type="evidence" value="ECO:0007669"/>
    <property type="project" value="UniProtKB-UniRule"/>
</dbReference>
<dbReference type="FunFam" id="3.40.50.300:FF:000395">
    <property type="entry name" value="Replication factor C subunit 1"/>
    <property type="match status" value="1"/>
</dbReference>
<dbReference type="InterPro" id="IPR013725">
    <property type="entry name" value="DNA_replication_fac_RFC1_C"/>
</dbReference>
<keyword evidence="6 9" id="KW-0547">Nucleotide-binding</keyword>
<evidence type="ECO:0000259" key="11">
    <source>
        <dbReference type="PROSITE" id="PS50172"/>
    </source>
</evidence>
<feature type="domain" description="BRCT" evidence="11">
    <location>
        <begin position="202"/>
        <end position="279"/>
    </location>
</feature>
<dbReference type="GO" id="GO:0005634">
    <property type="term" value="C:nucleus"/>
    <property type="evidence" value="ECO:0007669"/>
    <property type="project" value="UniProtKB-SubCell"/>
</dbReference>
<evidence type="ECO:0000313" key="12">
    <source>
        <dbReference type="EMBL" id="ACO64082.1"/>
    </source>
</evidence>
<dbReference type="PANTHER" id="PTHR23389:SF6">
    <property type="entry name" value="REPLICATION FACTOR C SUBUNIT 1"/>
    <property type="match status" value="1"/>
</dbReference>
<dbReference type="SUPFAM" id="SSF48019">
    <property type="entry name" value="post-AAA+ oligomerization domain-like"/>
    <property type="match status" value="1"/>
</dbReference>
<dbReference type="Gene3D" id="1.20.272.10">
    <property type="match status" value="1"/>
</dbReference>
<dbReference type="GeneID" id="8244112"/>
<proteinExistence type="inferred from homology"/>
<feature type="compositionally biased region" description="Basic and acidic residues" evidence="10">
    <location>
        <begin position="70"/>
        <end position="79"/>
    </location>
</feature>
<dbReference type="Pfam" id="PF00004">
    <property type="entry name" value="AAA"/>
    <property type="match status" value="1"/>
</dbReference>
<keyword evidence="7 9" id="KW-0067">ATP-binding</keyword>
<dbReference type="InParanoid" id="C1E831"/>
<feature type="compositionally biased region" description="Basic and acidic residues" evidence="10">
    <location>
        <begin position="41"/>
        <end position="50"/>
    </location>
</feature>
<dbReference type="InterPro" id="IPR008921">
    <property type="entry name" value="DNA_pol3_clamp-load_cplx_C"/>
</dbReference>
<keyword evidence="13" id="KW-1185">Reference proteome</keyword>
<comment type="similarity">
    <text evidence="2 9">Belongs to the activator 1 large subunit family.</text>
</comment>
<dbReference type="InterPro" id="IPR012178">
    <property type="entry name" value="RFC1"/>
</dbReference>
<gene>
    <name evidence="12" type="ORF">MICPUN_59230</name>
</gene>
<dbReference type="Gene3D" id="3.40.50.300">
    <property type="entry name" value="P-loop containing nucleotide triphosphate hydrolases"/>
    <property type="match status" value="1"/>
</dbReference>
<dbReference type="AlphaFoldDB" id="C1E831"/>
<dbReference type="eggNOG" id="KOG1968">
    <property type="taxonomic scope" value="Eukaryota"/>
</dbReference>
<evidence type="ECO:0000256" key="1">
    <source>
        <dbReference type="ARBA" id="ARBA00004123"/>
    </source>
</evidence>
<evidence type="ECO:0000256" key="10">
    <source>
        <dbReference type="SAM" id="MobiDB-lite"/>
    </source>
</evidence>
<feature type="compositionally biased region" description="Basic residues" evidence="10">
    <location>
        <begin position="133"/>
        <end position="149"/>
    </location>
</feature>
<dbReference type="InterPro" id="IPR027417">
    <property type="entry name" value="P-loop_NTPase"/>
</dbReference>
<protein>
    <recommendedName>
        <fullName evidence="4 9">Replication factor C subunit 1</fullName>
    </recommendedName>
</protein>
<evidence type="ECO:0000256" key="3">
    <source>
        <dbReference type="ARBA" id="ARBA00011480"/>
    </source>
</evidence>
<dbReference type="OrthoDB" id="446168at2759"/>
<dbReference type="SMART" id="SM00292">
    <property type="entry name" value="BRCT"/>
    <property type="match status" value="1"/>
</dbReference>
<dbReference type="Pfam" id="PF00533">
    <property type="entry name" value="BRCT"/>
    <property type="match status" value="1"/>
</dbReference>
<sequence>MPADIRSFFGGGPKKPAGDAAAKPKEEKLEEPAATVLPKKAKAEEPKPDVDMVDLTDDAPAPKTTAKRKTVVDDVREPRSVPQTSRSTSNVFVVYFSPIAPTHVMFLRRQPSRALHHTQDDDFVPDKSPPSAKKAKKTPSKKTPTKKTPAKKEPVKELPKPPGYPKEESELKFSVIQGDQAWGYNDTRAEPPNKGVKIAPRGPNDCLEGVTVVVSGVLDSLEREEAEDYVKRHGGKVTSTVSGKTTYLLVGMDCGKSKYNKAKQHGTTLIDEDGLFAMVAACGEKPAVEEIKPEPAPAPAAAKSPVPTPKPSPKPSAAAPTAPPPAPVKKAKGEDETPLWVNKYKPNQPAQLIGNGAKIAELRKFLTTWEDVHLKGPEVKGKDKPMKSVLISGAPGVGKSSAATIIAKQLGFEVVEVNASDTRGASGKDVKEGVGGKASNAIREMVTNRAVNFFTGKPKKMCLIMDEVDGMSGGDRGGVQELIACIKISKIPIICICNDKYNQKLKSLQNYTMDLPFVKPTKVQILKRMLKIAQDEGITMSEAAMEALIETCSNDIRQIINQLQMRRLTKQTFEFDDVKSLAKKDLDMGPFTAMDKLTNRDAGLLTVTERLNLVFQDSDLIPLFVQENYLQYRPFAARNDAERLQIVANAATCISHGDIMNRSVRMKQNWGLMPYANMVSSVMPASMVRGGRETFHEYERNFNRFPGWLGKNSSAGKMKRLLHEVHSHAMTSNAFKADSAGMRCDYLPLIKDLTSRPMWEPPQGKGKEGIEDVMEIMNSYCLTRQDWESIYDLCKFPKGVGPEFVDVLKPIATATKTAFTRACNAGSRTVHSGILVEDFKKKRGGKKAAANEDDGMDEGEDEGEGGGSEEEDNPFDNAPKGPKLSAKRLAAIGFVAKDDGKKKKAPTKKKAAASKKK</sequence>
<evidence type="ECO:0000256" key="7">
    <source>
        <dbReference type="ARBA" id="ARBA00022840"/>
    </source>
</evidence>
<dbReference type="InterPro" id="IPR003593">
    <property type="entry name" value="AAA+_ATPase"/>
</dbReference>
<feature type="region of interest" description="Disordered" evidence="10">
    <location>
        <begin position="116"/>
        <end position="169"/>
    </location>
</feature>
<dbReference type="FunCoup" id="C1E831">
    <property type="interactions" value="1787"/>
</dbReference>
<dbReference type="PANTHER" id="PTHR23389">
    <property type="entry name" value="CHROMOSOME TRANSMISSION FIDELITY FACTOR 18"/>
    <property type="match status" value="1"/>
</dbReference>
<feature type="compositionally biased region" description="Acidic residues" evidence="10">
    <location>
        <begin position="851"/>
        <end position="874"/>
    </location>
</feature>
<dbReference type="STRING" id="296587.C1E831"/>
<keyword evidence="8 9" id="KW-0539">Nucleus</keyword>
<dbReference type="CDD" id="cd00009">
    <property type="entry name" value="AAA"/>
    <property type="match status" value="1"/>
</dbReference>
<feature type="region of interest" description="Disordered" evidence="10">
    <location>
        <begin position="293"/>
        <end position="335"/>
    </location>
</feature>
<reference evidence="12 13" key="1">
    <citation type="journal article" date="2009" name="Science">
        <title>Green evolution and dynamic adaptations revealed by genomes of the marine picoeukaryotes Micromonas.</title>
        <authorList>
            <person name="Worden A.Z."/>
            <person name="Lee J.H."/>
            <person name="Mock T."/>
            <person name="Rouze P."/>
            <person name="Simmons M.P."/>
            <person name="Aerts A.L."/>
            <person name="Allen A.E."/>
            <person name="Cuvelier M.L."/>
            <person name="Derelle E."/>
            <person name="Everett M.V."/>
            <person name="Foulon E."/>
            <person name="Grimwood J."/>
            <person name="Gundlach H."/>
            <person name="Henrissat B."/>
            <person name="Napoli C."/>
            <person name="McDonald S.M."/>
            <person name="Parker M.S."/>
            <person name="Rombauts S."/>
            <person name="Salamov A."/>
            <person name="Von Dassow P."/>
            <person name="Badger J.H."/>
            <person name="Coutinho P.M."/>
            <person name="Demir E."/>
            <person name="Dubchak I."/>
            <person name="Gentemann C."/>
            <person name="Eikrem W."/>
            <person name="Gready J.E."/>
            <person name="John U."/>
            <person name="Lanier W."/>
            <person name="Lindquist E.A."/>
            <person name="Lucas S."/>
            <person name="Mayer K.F."/>
            <person name="Moreau H."/>
            <person name="Not F."/>
            <person name="Otillar R."/>
            <person name="Panaud O."/>
            <person name="Pangilinan J."/>
            <person name="Paulsen I."/>
            <person name="Piegu B."/>
            <person name="Poliakov A."/>
            <person name="Robbens S."/>
            <person name="Schmutz J."/>
            <person name="Toulza E."/>
            <person name="Wyss T."/>
            <person name="Zelensky A."/>
            <person name="Zhou K."/>
            <person name="Armbrust E.V."/>
            <person name="Bhattacharya D."/>
            <person name="Goodenough U.W."/>
            <person name="Van de Peer Y."/>
            <person name="Grigoriev I.V."/>
        </authorList>
    </citation>
    <scope>NUCLEOTIDE SEQUENCE [LARGE SCALE GENOMIC DNA]</scope>
    <source>
        <strain evidence="13">RCC299 / NOUM17</strain>
    </source>
</reference>
<feature type="region of interest" description="Disordered" evidence="10">
    <location>
        <begin position="841"/>
        <end position="883"/>
    </location>
</feature>
<organism evidence="12 13">
    <name type="scientific">Micromonas commoda (strain RCC299 / NOUM17 / CCMP2709)</name>
    <name type="common">Picoplanktonic green alga</name>
    <dbReference type="NCBI Taxonomy" id="296587"/>
    <lineage>
        <taxon>Eukaryota</taxon>
        <taxon>Viridiplantae</taxon>
        <taxon>Chlorophyta</taxon>
        <taxon>Mamiellophyceae</taxon>
        <taxon>Mamiellales</taxon>
        <taxon>Mamiellaceae</taxon>
        <taxon>Micromonas</taxon>
    </lineage>
</organism>
<dbReference type="GO" id="GO:0016887">
    <property type="term" value="F:ATP hydrolysis activity"/>
    <property type="evidence" value="ECO:0007669"/>
    <property type="project" value="InterPro"/>
</dbReference>
<dbReference type="GO" id="GO:0006281">
    <property type="term" value="P:DNA repair"/>
    <property type="evidence" value="ECO:0007669"/>
    <property type="project" value="InterPro"/>
</dbReference>
<dbReference type="RefSeq" id="XP_002502824.1">
    <property type="nucleotide sequence ID" value="XM_002502778.1"/>
</dbReference>
<dbReference type="Gene3D" id="3.40.50.10190">
    <property type="entry name" value="BRCT domain"/>
    <property type="match status" value="1"/>
</dbReference>
<name>C1E831_MICCC</name>
<dbReference type="Proteomes" id="UP000002009">
    <property type="component" value="Chromosome 6"/>
</dbReference>
<comment type="subunit">
    <text evidence="3">Heterotetramer of subunits RFC2, RFC3, RFC4 and RFC5 that can form a complex with RFC1.</text>
</comment>
<dbReference type="GO" id="GO:0006260">
    <property type="term" value="P:DNA replication"/>
    <property type="evidence" value="ECO:0007669"/>
    <property type="project" value="UniProtKB-KW"/>
</dbReference>
<dbReference type="InterPro" id="IPR001357">
    <property type="entry name" value="BRCT_dom"/>
</dbReference>
<evidence type="ECO:0000256" key="8">
    <source>
        <dbReference type="ARBA" id="ARBA00023242"/>
    </source>
</evidence>
<dbReference type="GO" id="GO:0003677">
    <property type="term" value="F:DNA binding"/>
    <property type="evidence" value="ECO:0007669"/>
    <property type="project" value="InterPro"/>
</dbReference>
<dbReference type="KEGG" id="mis:MICPUN_59230"/>
<feature type="compositionally biased region" description="Basic and acidic residues" evidence="10">
    <location>
        <begin position="150"/>
        <end position="169"/>
    </location>
</feature>
<dbReference type="GO" id="GO:0005663">
    <property type="term" value="C:DNA replication factor C complex"/>
    <property type="evidence" value="ECO:0007669"/>
    <property type="project" value="InterPro"/>
</dbReference>
<dbReference type="PIRSF" id="PIRSF036578">
    <property type="entry name" value="RFC1"/>
    <property type="match status" value="1"/>
</dbReference>
<evidence type="ECO:0000256" key="5">
    <source>
        <dbReference type="ARBA" id="ARBA00022705"/>
    </source>
</evidence>
<feature type="region of interest" description="Disordered" evidence="10">
    <location>
        <begin position="895"/>
        <end position="917"/>
    </location>
</feature>
<dbReference type="CDD" id="cd18140">
    <property type="entry name" value="HLD_clamp_RFC"/>
    <property type="match status" value="1"/>
</dbReference>
<evidence type="ECO:0000256" key="2">
    <source>
        <dbReference type="ARBA" id="ARBA00006116"/>
    </source>
</evidence>
<evidence type="ECO:0000256" key="9">
    <source>
        <dbReference type="PIRNR" id="PIRNR036578"/>
    </source>
</evidence>
<dbReference type="Gene3D" id="1.10.8.60">
    <property type="match status" value="1"/>
</dbReference>
<dbReference type="Pfam" id="PF08519">
    <property type="entry name" value="RFC1"/>
    <property type="match status" value="1"/>
</dbReference>
<dbReference type="PROSITE" id="PS50172">
    <property type="entry name" value="BRCT"/>
    <property type="match status" value="1"/>
</dbReference>
<feature type="region of interest" description="Disordered" evidence="10">
    <location>
        <begin position="1"/>
        <end position="85"/>
    </location>
</feature>